<dbReference type="SUPFAM" id="SSF50621">
    <property type="entry name" value="Alanine racemase C-terminal domain-like"/>
    <property type="match status" value="1"/>
</dbReference>
<dbReference type="PRINTS" id="PR00992">
    <property type="entry name" value="ALARACEMASE"/>
</dbReference>
<dbReference type="InterPro" id="IPR029066">
    <property type="entry name" value="PLP-binding_barrel"/>
</dbReference>
<organism evidence="8 9">
    <name type="scientific">Candidatus Berkelbacteria bacterium RIFCSPLOWO2_01_FULL_50_28</name>
    <dbReference type="NCBI Taxonomy" id="1797471"/>
    <lineage>
        <taxon>Bacteria</taxon>
        <taxon>Candidatus Berkelbacteria</taxon>
    </lineage>
</organism>
<dbReference type="InterPro" id="IPR001608">
    <property type="entry name" value="Ala_racemase_N"/>
</dbReference>
<feature type="domain" description="Alanine racemase C-terminal" evidence="7">
    <location>
        <begin position="232"/>
        <end position="364"/>
    </location>
</feature>
<name>A0A1F5EBF0_9BACT</name>
<dbReference type="NCBIfam" id="TIGR00492">
    <property type="entry name" value="alr"/>
    <property type="match status" value="1"/>
</dbReference>
<evidence type="ECO:0000313" key="9">
    <source>
        <dbReference type="Proteomes" id="UP000177481"/>
    </source>
</evidence>
<comment type="function">
    <text evidence="4">Catalyzes the interconversion of L-alanine and D-alanine. May also act on other amino acids.</text>
</comment>
<feature type="binding site" evidence="4 6">
    <location>
        <position position="301"/>
    </location>
    <ligand>
        <name>substrate</name>
    </ligand>
</feature>
<evidence type="ECO:0000313" key="8">
    <source>
        <dbReference type="EMBL" id="OGD64737.1"/>
    </source>
</evidence>
<accession>A0A1F5EBF0</accession>
<dbReference type="CDD" id="cd00430">
    <property type="entry name" value="PLPDE_III_AR"/>
    <property type="match status" value="1"/>
</dbReference>
<evidence type="ECO:0000256" key="6">
    <source>
        <dbReference type="PIRSR" id="PIRSR600821-52"/>
    </source>
</evidence>
<dbReference type="HAMAP" id="MF_01201">
    <property type="entry name" value="Ala_racemase"/>
    <property type="match status" value="1"/>
</dbReference>
<dbReference type="EMBL" id="MEZX01000002">
    <property type="protein sequence ID" value="OGD64737.1"/>
    <property type="molecule type" value="Genomic_DNA"/>
</dbReference>
<dbReference type="SMART" id="SM01005">
    <property type="entry name" value="Ala_racemase_C"/>
    <property type="match status" value="1"/>
</dbReference>
<dbReference type="GO" id="GO:0005829">
    <property type="term" value="C:cytosol"/>
    <property type="evidence" value="ECO:0007669"/>
    <property type="project" value="TreeGrafter"/>
</dbReference>
<dbReference type="GO" id="GO:0008784">
    <property type="term" value="F:alanine racemase activity"/>
    <property type="evidence" value="ECO:0007669"/>
    <property type="project" value="UniProtKB-UniRule"/>
</dbReference>
<dbReference type="PANTHER" id="PTHR30511">
    <property type="entry name" value="ALANINE RACEMASE"/>
    <property type="match status" value="1"/>
</dbReference>
<comment type="pathway">
    <text evidence="4">Amino-acid biosynthesis; D-alanine biosynthesis; D-alanine from L-alanine: step 1/1.</text>
</comment>
<evidence type="ECO:0000256" key="4">
    <source>
        <dbReference type="HAMAP-Rule" id="MF_01201"/>
    </source>
</evidence>
<comment type="cofactor">
    <cofactor evidence="1 4 5">
        <name>pyridoxal 5'-phosphate</name>
        <dbReference type="ChEBI" id="CHEBI:597326"/>
    </cofactor>
</comment>
<dbReference type="InterPro" id="IPR009006">
    <property type="entry name" value="Ala_racemase/Decarboxylase_C"/>
</dbReference>
<dbReference type="STRING" id="1797471.A3A71_01650"/>
<proteinExistence type="inferred from homology"/>
<dbReference type="PANTHER" id="PTHR30511:SF0">
    <property type="entry name" value="ALANINE RACEMASE, CATABOLIC-RELATED"/>
    <property type="match status" value="1"/>
</dbReference>
<comment type="similarity">
    <text evidence="4">Belongs to the alanine racemase family.</text>
</comment>
<dbReference type="Proteomes" id="UP000177481">
    <property type="component" value="Unassembled WGS sequence"/>
</dbReference>
<comment type="catalytic activity">
    <reaction evidence="4">
        <text>L-alanine = D-alanine</text>
        <dbReference type="Rhea" id="RHEA:20249"/>
        <dbReference type="ChEBI" id="CHEBI:57416"/>
        <dbReference type="ChEBI" id="CHEBI:57972"/>
        <dbReference type="EC" id="5.1.1.1"/>
    </reaction>
</comment>
<feature type="active site" description="Proton acceptor; specific for L-alanine" evidence="4">
    <location>
        <position position="253"/>
    </location>
</feature>
<evidence type="ECO:0000256" key="5">
    <source>
        <dbReference type="PIRSR" id="PIRSR600821-50"/>
    </source>
</evidence>
<evidence type="ECO:0000256" key="3">
    <source>
        <dbReference type="ARBA" id="ARBA00023235"/>
    </source>
</evidence>
<comment type="caution">
    <text evidence="8">The sequence shown here is derived from an EMBL/GenBank/DDBJ whole genome shotgun (WGS) entry which is preliminary data.</text>
</comment>
<dbReference type="InterPro" id="IPR000821">
    <property type="entry name" value="Ala_racemase"/>
</dbReference>
<dbReference type="GO" id="GO:0030170">
    <property type="term" value="F:pyridoxal phosphate binding"/>
    <property type="evidence" value="ECO:0007669"/>
    <property type="project" value="UniProtKB-UniRule"/>
</dbReference>
<protein>
    <recommendedName>
        <fullName evidence="4">Alanine racemase</fullName>
        <ecNumber evidence="4">5.1.1.1</ecNumber>
    </recommendedName>
</protein>
<dbReference type="Gene3D" id="2.40.37.10">
    <property type="entry name" value="Lyase, Ornithine Decarboxylase, Chain A, domain 1"/>
    <property type="match status" value="1"/>
</dbReference>
<dbReference type="Pfam" id="PF01168">
    <property type="entry name" value="Ala_racemase_N"/>
    <property type="match status" value="1"/>
</dbReference>
<evidence type="ECO:0000256" key="2">
    <source>
        <dbReference type="ARBA" id="ARBA00022898"/>
    </source>
</evidence>
<gene>
    <name evidence="8" type="ORF">A3A71_01650</name>
</gene>
<dbReference type="GO" id="GO:0030632">
    <property type="term" value="P:D-alanine biosynthetic process"/>
    <property type="evidence" value="ECO:0007669"/>
    <property type="project" value="UniProtKB-UniRule"/>
</dbReference>
<dbReference type="SUPFAM" id="SSF51419">
    <property type="entry name" value="PLP-binding barrel"/>
    <property type="match status" value="1"/>
</dbReference>
<evidence type="ECO:0000259" key="7">
    <source>
        <dbReference type="SMART" id="SM01005"/>
    </source>
</evidence>
<dbReference type="EC" id="5.1.1.1" evidence="4"/>
<keyword evidence="2 4" id="KW-0663">Pyridoxal phosphate</keyword>
<feature type="active site" description="Proton acceptor; specific for D-alanine" evidence="4">
    <location>
        <position position="34"/>
    </location>
</feature>
<dbReference type="InterPro" id="IPR011079">
    <property type="entry name" value="Ala_racemase_C"/>
</dbReference>
<feature type="modified residue" description="N6-(pyridoxal phosphate)lysine" evidence="4 5">
    <location>
        <position position="34"/>
    </location>
</feature>
<dbReference type="AlphaFoldDB" id="A0A1F5EBF0"/>
<dbReference type="UniPathway" id="UPA00042">
    <property type="reaction ID" value="UER00497"/>
</dbReference>
<reference evidence="8 9" key="1">
    <citation type="journal article" date="2016" name="Nat. Commun.">
        <title>Thousands of microbial genomes shed light on interconnected biogeochemical processes in an aquifer system.</title>
        <authorList>
            <person name="Anantharaman K."/>
            <person name="Brown C.T."/>
            <person name="Hug L.A."/>
            <person name="Sharon I."/>
            <person name="Castelle C.J."/>
            <person name="Probst A.J."/>
            <person name="Thomas B.C."/>
            <person name="Singh A."/>
            <person name="Wilkins M.J."/>
            <person name="Karaoz U."/>
            <person name="Brodie E.L."/>
            <person name="Williams K.H."/>
            <person name="Hubbard S.S."/>
            <person name="Banfield J.F."/>
        </authorList>
    </citation>
    <scope>NUCLEOTIDE SEQUENCE [LARGE SCALE GENOMIC DNA]</scope>
</reference>
<evidence type="ECO:0000256" key="1">
    <source>
        <dbReference type="ARBA" id="ARBA00001933"/>
    </source>
</evidence>
<sequence length="367" mass="40394">MRAWLEVDLDTVRRNLEIVRRSVGTGVEVIAVVKADAYGMGIKEISRVLDGGNVAMFAVISLDEARKVREASSKPVLIMGYLEPKEIVSAIEEGYVLSLFDNELAAIYERLAARLERTARVHLKVDTGLNRLGVSSGEAVDLLVNQRHYPHIRIEAIFSHLIKSTNRPSNERQLQKIRELLLTIQSRCELLPVHLVNSGALADFSDGYFDAVRIGLAFSGVDETILPGLEPCLRAKSVIVQVRTIDKGEGVSYDHLFIAAREMKVAVVAIGYAEGYSQALSGKAEVVVQGQRVKVLGKICMNFIVIDVTGLDVRRGEEVVLVGSQTGPNGQKAEVHVSELAKWCGLRHHEVVTRLGTSLPRDYYGGR</sequence>
<feature type="binding site" evidence="4 6">
    <location>
        <position position="131"/>
    </location>
    <ligand>
        <name>substrate</name>
    </ligand>
</feature>
<dbReference type="Gene3D" id="3.20.20.10">
    <property type="entry name" value="Alanine racemase"/>
    <property type="match status" value="1"/>
</dbReference>
<dbReference type="Pfam" id="PF00842">
    <property type="entry name" value="Ala_racemase_C"/>
    <property type="match status" value="1"/>
</dbReference>
<keyword evidence="3 4" id="KW-0413">Isomerase</keyword>